<dbReference type="SUPFAM" id="SSF103088">
    <property type="entry name" value="OmpA-like"/>
    <property type="match status" value="1"/>
</dbReference>
<feature type="domain" description="OmpA-like" evidence="6">
    <location>
        <begin position="101"/>
        <end position="215"/>
    </location>
</feature>
<dbReference type="Proteomes" id="UP000235116">
    <property type="component" value="Chromosome"/>
</dbReference>
<keyword evidence="2 4" id="KW-0472">Membrane</keyword>
<dbReference type="CDD" id="cd07185">
    <property type="entry name" value="OmpA_C-like"/>
    <property type="match status" value="1"/>
</dbReference>
<evidence type="ECO:0000256" key="3">
    <source>
        <dbReference type="ARBA" id="ARBA00023237"/>
    </source>
</evidence>
<dbReference type="PANTHER" id="PTHR30329">
    <property type="entry name" value="STATOR ELEMENT OF FLAGELLAR MOTOR COMPLEX"/>
    <property type="match status" value="1"/>
</dbReference>
<keyword evidence="3" id="KW-0998">Cell outer membrane</keyword>
<evidence type="ECO:0000256" key="5">
    <source>
        <dbReference type="SAM" id="SignalP"/>
    </source>
</evidence>
<feature type="chain" id="PRO_5014597138" description="OmpA-like domain-containing protein" evidence="5">
    <location>
        <begin position="20"/>
        <end position="222"/>
    </location>
</feature>
<reference evidence="8" key="1">
    <citation type="submission" date="2017-08" db="EMBL/GenBank/DDBJ databases">
        <title>Direct submision.</title>
        <authorList>
            <person name="Kim S.-J."/>
            <person name="Rhee S.-K."/>
        </authorList>
    </citation>
    <scope>NUCLEOTIDE SEQUENCE [LARGE SCALE GENOMIC DNA]</scope>
    <source>
        <strain evidence="8">GI5</strain>
    </source>
</reference>
<dbReference type="InterPro" id="IPR036737">
    <property type="entry name" value="OmpA-like_sf"/>
</dbReference>
<dbReference type="EMBL" id="CP022684">
    <property type="protein sequence ID" value="AUM13949.1"/>
    <property type="molecule type" value="Genomic_DNA"/>
</dbReference>
<sequence length="222" mass="24602">MTNFTLKSAILLLSSTLLATACSSHKVQPTEPETMNNHLSTSAYEPISPVDPSIQDEPQVSMAEPNAPLLDLTLEEPMASIAADTNEMPEQPYLIPELPDDDTNTRPAKTLFLFGFDQKQLDQDAEITLKQHGAFLAAHPDLKISINGHADPQGDPTYNQHLAEQRARYVAKLLTQQGVTAEQIEVLSWGADAPVPSATHHRDNRRVELIYSEEYLVNYESQ</sequence>
<evidence type="ECO:0000313" key="8">
    <source>
        <dbReference type="Proteomes" id="UP000235116"/>
    </source>
</evidence>
<dbReference type="PROSITE" id="PS51257">
    <property type="entry name" value="PROKAR_LIPOPROTEIN"/>
    <property type="match status" value="1"/>
</dbReference>
<dbReference type="Gene3D" id="3.30.1330.60">
    <property type="entry name" value="OmpA-like domain"/>
    <property type="match status" value="1"/>
</dbReference>
<dbReference type="Pfam" id="PF00691">
    <property type="entry name" value="OmpA"/>
    <property type="match status" value="1"/>
</dbReference>
<dbReference type="KEGG" id="kak:Kalk_16610"/>
<dbReference type="InterPro" id="IPR050330">
    <property type="entry name" value="Bact_OuterMem_StrucFunc"/>
</dbReference>
<dbReference type="AlphaFoldDB" id="A0A2K9LNK3"/>
<keyword evidence="8" id="KW-1185">Reference proteome</keyword>
<evidence type="ECO:0000259" key="6">
    <source>
        <dbReference type="PROSITE" id="PS51123"/>
    </source>
</evidence>
<evidence type="ECO:0000256" key="1">
    <source>
        <dbReference type="ARBA" id="ARBA00004442"/>
    </source>
</evidence>
<dbReference type="InterPro" id="IPR006664">
    <property type="entry name" value="OMP_bac"/>
</dbReference>
<evidence type="ECO:0000256" key="2">
    <source>
        <dbReference type="ARBA" id="ARBA00023136"/>
    </source>
</evidence>
<dbReference type="PRINTS" id="PR01021">
    <property type="entry name" value="OMPADOMAIN"/>
</dbReference>
<evidence type="ECO:0000313" key="7">
    <source>
        <dbReference type="EMBL" id="AUM13949.1"/>
    </source>
</evidence>
<dbReference type="RefSeq" id="WP_101895324.1">
    <property type="nucleotide sequence ID" value="NZ_CP022684.1"/>
</dbReference>
<keyword evidence="5" id="KW-0732">Signal</keyword>
<feature type="signal peptide" evidence="5">
    <location>
        <begin position="1"/>
        <end position="19"/>
    </location>
</feature>
<name>A0A2K9LNK3_9GAMM</name>
<organism evidence="7 8">
    <name type="scientific">Ketobacter alkanivorans</name>
    <dbReference type="NCBI Taxonomy" id="1917421"/>
    <lineage>
        <taxon>Bacteria</taxon>
        <taxon>Pseudomonadati</taxon>
        <taxon>Pseudomonadota</taxon>
        <taxon>Gammaproteobacteria</taxon>
        <taxon>Pseudomonadales</taxon>
        <taxon>Ketobacteraceae</taxon>
        <taxon>Ketobacter</taxon>
    </lineage>
</organism>
<dbReference type="GO" id="GO:0009279">
    <property type="term" value="C:cell outer membrane"/>
    <property type="evidence" value="ECO:0007669"/>
    <property type="project" value="UniProtKB-SubCell"/>
</dbReference>
<protein>
    <recommendedName>
        <fullName evidence="6">OmpA-like domain-containing protein</fullName>
    </recommendedName>
</protein>
<proteinExistence type="predicted"/>
<accession>A0A2K9LNK3</accession>
<evidence type="ECO:0000256" key="4">
    <source>
        <dbReference type="PROSITE-ProRule" id="PRU00473"/>
    </source>
</evidence>
<gene>
    <name evidence="7" type="ORF">Kalk_16610</name>
</gene>
<dbReference type="InterPro" id="IPR006665">
    <property type="entry name" value="OmpA-like"/>
</dbReference>
<dbReference type="PROSITE" id="PS51123">
    <property type="entry name" value="OMPA_2"/>
    <property type="match status" value="1"/>
</dbReference>
<dbReference type="PANTHER" id="PTHR30329:SF21">
    <property type="entry name" value="LIPOPROTEIN YIAD-RELATED"/>
    <property type="match status" value="1"/>
</dbReference>
<comment type="subcellular location">
    <subcellularLocation>
        <location evidence="1">Cell outer membrane</location>
    </subcellularLocation>
</comment>
<dbReference type="OrthoDB" id="6199125at2"/>